<dbReference type="Proteomes" id="UP001314205">
    <property type="component" value="Unassembled WGS sequence"/>
</dbReference>
<organism evidence="2 3">
    <name type="scientific">Parnassius mnemosyne</name>
    <name type="common">clouded apollo</name>
    <dbReference type="NCBI Taxonomy" id="213953"/>
    <lineage>
        <taxon>Eukaryota</taxon>
        <taxon>Metazoa</taxon>
        <taxon>Ecdysozoa</taxon>
        <taxon>Arthropoda</taxon>
        <taxon>Hexapoda</taxon>
        <taxon>Insecta</taxon>
        <taxon>Pterygota</taxon>
        <taxon>Neoptera</taxon>
        <taxon>Endopterygota</taxon>
        <taxon>Lepidoptera</taxon>
        <taxon>Glossata</taxon>
        <taxon>Ditrysia</taxon>
        <taxon>Papilionoidea</taxon>
        <taxon>Papilionidae</taxon>
        <taxon>Parnassiinae</taxon>
        <taxon>Parnassini</taxon>
        <taxon>Parnassius</taxon>
        <taxon>Driopa</taxon>
    </lineage>
</organism>
<name>A0AAV1KVQ0_9NEOP</name>
<keyword evidence="3" id="KW-1185">Reference proteome</keyword>
<evidence type="ECO:0000313" key="3">
    <source>
        <dbReference type="Proteomes" id="UP001314205"/>
    </source>
</evidence>
<reference evidence="2 3" key="1">
    <citation type="submission" date="2023-11" db="EMBL/GenBank/DDBJ databases">
        <authorList>
            <person name="Hedman E."/>
            <person name="Englund M."/>
            <person name="Stromberg M."/>
            <person name="Nyberg Akerstrom W."/>
            <person name="Nylinder S."/>
            <person name="Jareborg N."/>
            <person name="Kallberg Y."/>
            <person name="Kronander E."/>
        </authorList>
    </citation>
    <scope>NUCLEOTIDE SEQUENCE [LARGE SCALE GENOMIC DNA]</scope>
</reference>
<comment type="caution">
    <text evidence="2">The sequence shown here is derived from an EMBL/GenBank/DDBJ whole genome shotgun (WGS) entry which is preliminary data.</text>
</comment>
<dbReference type="EMBL" id="CAVLGL010000081">
    <property type="protein sequence ID" value="CAK1587105.1"/>
    <property type="molecule type" value="Genomic_DNA"/>
</dbReference>
<evidence type="ECO:0000256" key="1">
    <source>
        <dbReference type="SAM" id="MobiDB-lite"/>
    </source>
</evidence>
<sequence>MCIAEDGSPSPQKEAVSPRSPWMKLLNRQSSKPKLPRKVTSSTRVNLNKCWSKLGELISNSSPCTDLPSQKTAYPEEPLLVPFSEFFYPIDPVKPVAVEDNDNAENQNILNSSRYELISEELEINDNMANEVREICYSAIKTNCFVCKLCY</sequence>
<proteinExistence type="predicted"/>
<evidence type="ECO:0000313" key="2">
    <source>
        <dbReference type="EMBL" id="CAK1587105.1"/>
    </source>
</evidence>
<accession>A0AAV1KVQ0</accession>
<feature type="region of interest" description="Disordered" evidence="1">
    <location>
        <begin position="1"/>
        <end position="37"/>
    </location>
</feature>
<dbReference type="AlphaFoldDB" id="A0AAV1KVQ0"/>
<protein>
    <submittedName>
        <fullName evidence="2">Uncharacterized protein</fullName>
    </submittedName>
</protein>
<gene>
    <name evidence="2" type="ORF">PARMNEM_LOCUS7972</name>
</gene>